<gene>
    <name evidence="11" type="ORF">VNO78_31183</name>
</gene>
<evidence type="ECO:0000256" key="10">
    <source>
        <dbReference type="SAM" id="Phobius"/>
    </source>
</evidence>
<feature type="compositionally biased region" description="Polar residues" evidence="9">
    <location>
        <begin position="430"/>
        <end position="440"/>
    </location>
</feature>
<dbReference type="GO" id="GO:0006826">
    <property type="term" value="P:iron ion transport"/>
    <property type="evidence" value="ECO:0007669"/>
    <property type="project" value="UniProtKB-KW"/>
</dbReference>
<evidence type="ECO:0000256" key="2">
    <source>
        <dbReference type="ARBA" id="ARBA00007049"/>
    </source>
</evidence>
<feature type="compositionally biased region" description="Polar residues" evidence="9">
    <location>
        <begin position="470"/>
        <end position="484"/>
    </location>
</feature>
<evidence type="ECO:0000313" key="11">
    <source>
        <dbReference type="EMBL" id="KAK7385462.1"/>
    </source>
</evidence>
<feature type="region of interest" description="Disordered" evidence="9">
    <location>
        <begin position="302"/>
        <end position="337"/>
    </location>
</feature>
<keyword evidence="7 10" id="KW-0472">Membrane</keyword>
<keyword evidence="3" id="KW-0406">Ion transport</keyword>
<evidence type="ECO:0000256" key="7">
    <source>
        <dbReference type="ARBA" id="ARBA00023136"/>
    </source>
</evidence>
<evidence type="ECO:0000256" key="4">
    <source>
        <dbReference type="ARBA" id="ARBA00022554"/>
    </source>
</evidence>
<feature type="compositionally biased region" description="Polar residues" evidence="9">
    <location>
        <begin position="371"/>
        <end position="397"/>
    </location>
</feature>
<dbReference type="GO" id="GO:0005774">
    <property type="term" value="C:vacuolar membrane"/>
    <property type="evidence" value="ECO:0007669"/>
    <property type="project" value="UniProtKB-SubCell"/>
</dbReference>
<keyword evidence="4" id="KW-0926">Vacuole</keyword>
<keyword evidence="3" id="KW-0408">Iron</keyword>
<dbReference type="PANTHER" id="PTHR38937">
    <property type="entry name" value="MEMBRANE PROTEIN OF ER BODY-LIKE PROTEIN"/>
    <property type="match status" value="1"/>
</dbReference>
<keyword evidence="5 10" id="KW-0812">Transmembrane</keyword>
<feature type="transmembrane region" description="Helical" evidence="10">
    <location>
        <begin position="840"/>
        <end position="864"/>
    </location>
</feature>
<accession>A0AAN9RYD0</accession>
<dbReference type="EMBL" id="JAYMYS010000008">
    <property type="protein sequence ID" value="KAK7385462.1"/>
    <property type="molecule type" value="Genomic_DNA"/>
</dbReference>
<comment type="caution">
    <text evidence="11">The sequence shown here is derived from an EMBL/GenBank/DDBJ whole genome shotgun (WGS) entry which is preliminary data.</text>
</comment>
<dbReference type="GO" id="GO:0005384">
    <property type="term" value="F:manganese ion transmembrane transporter activity"/>
    <property type="evidence" value="ECO:0007669"/>
    <property type="project" value="InterPro"/>
</dbReference>
<comment type="subcellular location">
    <subcellularLocation>
        <location evidence="1">Vacuole membrane</location>
        <topology evidence="1">Multi-pass membrane protein</topology>
    </subcellularLocation>
</comment>
<comment type="catalytic activity">
    <reaction evidence="8">
        <text>Fe(2+)(in) = Fe(2+)(out)</text>
        <dbReference type="Rhea" id="RHEA:28486"/>
        <dbReference type="ChEBI" id="CHEBI:29033"/>
    </reaction>
    <physiologicalReaction direction="left-to-right" evidence="8">
        <dbReference type="Rhea" id="RHEA:28487"/>
    </physiologicalReaction>
</comment>
<evidence type="ECO:0008006" key="13">
    <source>
        <dbReference type="Google" id="ProtNLM"/>
    </source>
</evidence>
<feature type="region of interest" description="Disordered" evidence="9">
    <location>
        <begin position="45"/>
        <end position="81"/>
    </location>
</feature>
<dbReference type="InterPro" id="IPR052843">
    <property type="entry name" value="ER_body_metal_sequester"/>
</dbReference>
<evidence type="ECO:0000256" key="6">
    <source>
        <dbReference type="ARBA" id="ARBA00022989"/>
    </source>
</evidence>
<sequence length="961" mass="104053">MEQEGHQLIVHLHEEEEEIMEDGALIRKQSVSHSKGNFVMDEVTFTSSSSSSSSPCSNSSEHTNGVCPVVPPDGSPVQKEGEIAETGDAGENCNHVNGDQVDFAAVGLAQVAEFAGAPTNGEAINGGVVSQHTNSVYFDKQQGDEVNGINGVQNGNVSEPVHPTNLGEREFDSQADQSVIQNSLCSEITSQCMKTVDDNLPSVPKLPHINNSSDKHAKAVMNFHEETSTKETPNLIQEIDQQLEEYDVEAVLAKQETHDLFCPNCHSCITKRVILKKRKRNTQKSYSIPKRKTIDSSELVNYSAKPDSNQDDHANVTPESYVVSPEPPADDDNRPHEEPEVFRCLSCFSFFIPSGKCFDLIRNFGGASKNEGAQNCSSVPASNLQNPSNPQGSNANWFKSLITFNKGKKASDTSPEHSGTGPAEQRYPALSTSDGPTTAEINHPKRPLADTSGIQNVKPTPDINHGHGGMNSSTNGFPSIQSGTKFAGDMMNGVRERNNLQDPIDFLKEEQLLPENLLIKEGEKNASVDIIKTVMYISIFSYVMCFINSFLAHFSKSESDNVEVMPSVSISNDKAPKYESVPLAAATTETIVNSGETAKDDILKPYEGKPEFLVSATVGSQVLKESVKDVDKTREIVQNGYSSLGQGAQSPIQSSGSPIFANDVTSNKLNVIDAIFPSKPDFTLIDNVQKEIDKEINCPTGKENQGGDVIIDVGGGAFASSTSQTEDNIPAEGAIITESQTLGEQPRDEVAEPQGWEILKSIVYGGLVESITSLGIVSSAVSLGDTPLNIIALGFANIIGGLFMLCHNLINLKNDHFGEDQTQMNVQDRYQELLGRRTNFLLHAVVAVLSFLIFGAVPLVIYGILINKNYYNEVKLATVAATSVVCIILLAIGKVYTSRPPKSYIKTVLYYVTLAISAAGVSYIAGNLIKDLLEKLNHPESGFAITMPISDTSTESAWMSY</sequence>
<evidence type="ECO:0000256" key="9">
    <source>
        <dbReference type="SAM" id="MobiDB-lite"/>
    </source>
</evidence>
<organism evidence="11 12">
    <name type="scientific">Psophocarpus tetragonolobus</name>
    <name type="common">Winged bean</name>
    <name type="synonym">Dolichos tetragonolobus</name>
    <dbReference type="NCBI Taxonomy" id="3891"/>
    <lineage>
        <taxon>Eukaryota</taxon>
        <taxon>Viridiplantae</taxon>
        <taxon>Streptophyta</taxon>
        <taxon>Embryophyta</taxon>
        <taxon>Tracheophyta</taxon>
        <taxon>Spermatophyta</taxon>
        <taxon>Magnoliopsida</taxon>
        <taxon>eudicotyledons</taxon>
        <taxon>Gunneridae</taxon>
        <taxon>Pentapetalae</taxon>
        <taxon>rosids</taxon>
        <taxon>fabids</taxon>
        <taxon>Fabales</taxon>
        <taxon>Fabaceae</taxon>
        <taxon>Papilionoideae</taxon>
        <taxon>50 kb inversion clade</taxon>
        <taxon>NPAAA clade</taxon>
        <taxon>indigoferoid/millettioid clade</taxon>
        <taxon>Phaseoleae</taxon>
        <taxon>Psophocarpus</taxon>
    </lineage>
</organism>
<protein>
    <recommendedName>
        <fullName evidence="13">Membrane protein of ER body-like protein</fullName>
    </recommendedName>
</protein>
<dbReference type="InterPro" id="IPR008217">
    <property type="entry name" value="Ccc1_fam"/>
</dbReference>
<evidence type="ECO:0000256" key="1">
    <source>
        <dbReference type="ARBA" id="ARBA00004128"/>
    </source>
</evidence>
<evidence type="ECO:0000256" key="5">
    <source>
        <dbReference type="ARBA" id="ARBA00022692"/>
    </source>
</evidence>
<feature type="transmembrane region" description="Helical" evidence="10">
    <location>
        <begin position="876"/>
        <end position="896"/>
    </location>
</feature>
<name>A0AAN9RYD0_PSOTE</name>
<keyword evidence="3" id="KW-0813">Transport</keyword>
<evidence type="ECO:0000256" key="3">
    <source>
        <dbReference type="ARBA" id="ARBA00022496"/>
    </source>
</evidence>
<dbReference type="Proteomes" id="UP001386955">
    <property type="component" value="Unassembled WGS sequence"/>
</dbReference>
<feature type="compositionally biased region" description="Low complexity" evidence="9">
    <location>
        <begin position="47"/>
        <end position="60"/>
    </location>
</feature>
<dbReference type="Pfam" id="PF01988">
    <property type="entry name" value="VIT1"/>
    <property type="match status" value="1"/>
</dbReference>
<dbReference type="GO" id="GO:0030026">
    <property type="term" value="P:intracellular manganese ion homeostasis"/>
    <property type="evidence" value="ECO:0007669"/>
    <property type="project" value="InterPro"/>
</dbReference>
<keyword evidence="12" id="KW-1185">Reference proteome</keyword>
<evidence type="ECO:0000313" key="12">
    <source>
        <dbReference type="Proteomes" id="UP001386955"/>
    </source>
</evidence>
<keyword evidence="6 10" id="KW-1133">Transmembrane helix</keyword>
<proteinExistence type="inferred from homology"/>
<dbReference type="PANTHER" id="PTHR38937:SF2">
    <property type="entry name" value="MEMBRANE PROTEIN OF ER BODY-LIKE PROTEIN ISOFORM X1"/>
    <property type="match status" value="1"/>
</dbReference>
<keyword evidence="3" id="KW-0410">Iron transport</keyword>
<feature type="transmembrane region" description="Helical" evidence="10">
    <location>
        <begin position="790"/>
        <end position="810"/>
    </location>
</feature>
<feature type="transmembrane region" description="Helical" evidence="10">
    <location>
        <begin position="908"/>
        <end position="929"/>
    </location>
</feature>
<comment type="similarity">
    <text evidence="2">Belongs to the CCC1 family.</text>
</comment>
<feature type="region of interest" description="Disordered" evidence="9">
    <location>
        <begin position="371"/>
        <end position="487"/>
    </location>
</feature>
<evidence type="ECO:0000256" key="8">
    <source>
        <dbReference type="ARBA" id="ARBA00044464"/>
    </source>
</evidence>
<dbReference type="AlphaFoldDB" id="A0AAN9RYD0"/>
<reference evidence="11 12" key="1">
    <citation type="submission" date="2024-01" db="EMBL/GenBank/DDBJ databases">
        <title>The genomes of 5 underutilized Papilionoideae crops provide insights into root nodulation and disease resistanc.</title>
        <authorList>
            <person name="Jiang F."/>
        </authorList>
    </citation>
    <scope>NUCLEOTIDE SEQUENCE [LARGE SCALE GENOMIC DNA]</scope>
    <source>
        <strain evidence="11">DUOXIRENSHENG_FW03</strain>
        <tissue evidence="11">Leaves</tissue>
    </source>
</reference>